<dbReference type="OrthoDB" id="2160638at2759"/>
<organism evidence="1 2">
    <name type="scientific">Tricholomella constricta</name>
    <dbReference type="NCBI Taxonomy" id="117010"/>
    <lineage>
        <taxon>Eukaryota</taxon>
        <taxon>Fungi</taxon>
        <taxon>Dikarya</taxon>
        <taxon>Basidiomycota</taxon>
        <taxon>Agaricomycotina</taxon>
        <taxon>Agaricomycetes</taxon>
        <taxon>Agaricomycetidae</taxon>
        <taxon>Agaricales</taxon>
        <taxon>Tricholomatineae</taxon>
        <taxon>Lyophyllaceae</taxon>
        <taxon>Tricholomella</taxon>
    </lineage>
</organism>
<gene>
    <name evidence="1" type="ORF">D9615_007980</name>
</gene>
<dbReference type="AlphaFoldDB" id="A0A8H5LZQ3"/>
<evidence type="ECO:0000313" key="1">
    <source>
        <dbReference type="EMBL" id="KAF5375339.1"/>
    </source>
</evidence>
<comment type="caution">
    <text evidence="1">The sequence shown here is derived from an EMBL/GenBank/DDBJ whole genome shotgun (WGS) entry which is preliminary data.</text>
</comment>
<reference evidence="1 2" key="1">
    <citation type="journal article" date="2020" name="ISME J.">
        <title>Uncovering the hidden diversity of litter-decomposition mechanisms in mushroom-forming fungi.</title>
        <authorList>
            <person name="Floudas D."/>
            <person name="Bentzer J."/>
            <person name="Ahren D."/>
            <person name="Johansson T."/>
            <person name="Persson P."/>
            <person name="Tunlid A."/>
        </authorList>
    </citation>
    <scope>NUCLEOTIDE SEQUENCE [LARGE SCALE GENOMIC DNA]</scope>
    <source>
        <strain evidence="1 2">CBS 661.87</strain>
    </source>
</reference>
<evidence type="ECO:0000313" key="2">
    <source>
        <dbReference type="Proteomes" id="UP000565441"/>
    </source>
</evidence>
<accession>A0A8H5LZQ3</accession>
<name>A0A8H5LZQ3_9AGAR</name>
<dbReference type="EMBL" id="JAACJP010000034">
    <property type="protein sequence ID" value="KAF5375339.1"/>
    <property type="molecule type" value="Genomic_DNA"/>
</dbReference>
<sequence>MAQAFKAILPREFGGPYKRKRIRVAVGGNLSCPPTFGADVTGHVSSSDWQGTTALVGRILRGSDDSDDRVPRNASRKYVSCWGDDAVVVW</sequence>
<keyword evidence="2" id="KW-1185">Reference proteome</keyword>
<proteinExistence type="predicted"/>
<dbReference type="Proteomes" id="UP000565441">
    <property type="component" value="Unassembled WGS sequence"/>
</dbReference>
<protein>
    <submittedName>
        <fullName evidence="1">Uncharacterized protein</fullName>
    </submittedName>
</protein>